<protein>
    <recommendedName>
        <fullName evidence="3">Reverse transcriptase</fullName>
    </recommendedName>
</protein>
<evidence type="ECO:0000313" key="2">
    <source>
        <dbReference type="Proteomes" id="UP001280121"/>
    </source>
</evidence>
<dbReference type="AlphaFoldDB" id="A0AAE0CJF6"/>
<gene>
    <name evidence="1" type="ORF">Ddye_013221</name>
</gene>
<proteinExistence type="predicted"/>
<dbReference type="PANTHER" id="PTHR33710:SF77">
    <property type="entry name" value="DNASE I-LIKE SUPERFAMILY PROTEIN"/>
    <property type="match status" value="1"/>
</dbReference>
<dbReference type="Proteomes" id="UP001280121">
    <property type="component" value="Unassembled WGS sequence"/>
</dbReference>
<evidence type="ECO:0000313" key="1">
    <source>
        <dbReference type="EMBL" id="KAK2653365.1"/>
    </source>
</evidence>
<keyword evidence="2" id="KW-1185">Reference proteome</keyword>
<sequence length="305" mass="35893">MTRRGISDHIFKRLDRALCSMDWRLMFMEGFVKHLPRVTSDHCRILLCLHSNHVSQKSLKPFRFEAMWLKHKNFGDLMKQYWSMSSESLKDKIFMFCNKLKDWNENIFNCIFQKKRRIIARLQEIQRSLEENFIPGLVKLEAKLQEEYELIVEQEEIFWLYKSRNSWLMEGDRNTRFFHLATMIGKRYNKLESLKGEDGIRKCDKDNIKDIATSDFLQLFSANPSLNGYDCLSYSFPTLSKQSYDVLPKDVNEEEVRNSLFGIGGLKAPSPDGLTALFFQNQWVTCTKDLVELVVNSFKSGCFPL</sequence>
<dbReference type="EMBL" id="JANJYI010000004">
    <property type="protein sequence ID" value="KAK2653365.1"/>
    <property type="molecule type" value="Genomic_DNA"/>
</dbReference>
<evidence type="ECO:0008006" key="3">
    <source>
        <dbReference type="Google" id="ProtNLM"/>
    </source>
</evidence>
<organism evidence="1 2">
    <name type="scientific">Dipteronia dyeriana</name>
    <dbReference type="NCBI Taxonomy" id="168575"/>
    <lineage>
        <taxon>Eukaryota</taxon>
        <taxon>Viridiplantae</taxon>
        <taxon>Streptophyta</taxon>
        <taxon>Embryophyta</taxon>
        <taxon>Tracheophyta</taxon>
        <taxon>Spermatophyta</taxon>
        <taxon>Magnoliopsida</taxon>
        <taxon>eudicotyledons</taxon>
        <taxon>Gunneridae</taxon>
        <taxon>Pentapetalae</taxon>
        <taxon>rosids</taxon>
        <taxon>malvids</taxon>
        <taxon>Sapindales</taxon>
        <taxon>Sapindaceae</taxon>
        <taxon>Hippocastanoideae</taxon>
        <taxon>Acereae</taxon>
        <taxon>Dipteronia</taxon>
    </lineage>
</organism>
<dbReference type="PANTHER" id="PTHR33710">
    <property type="entry name" value="BNAC02G09200D PROTEIN"/>
    <property type="match status" value="1"/>
</dbReference>
<comment type="caution">
    <text evidence="1">The sequence shown here is derived from an EMBL/GenBank/DDBJ whole genome shotgun (WGS) entry which is preliminary data.</text>
</comment>
<reference evidence="1" key="1">
    <citation type="journal article" date="2023" name="Plant J.">
        <title>Genome sequences and population genomics provide insights into the demographic history, inbreeding, and mutation load of two 'living fossil' tree species of Dipteronia.</title>
        <authorList>
            <person name="Feng Y."/>
            <person name="Comes H.P."/>
            <person name="Chen J."/>
            <person name="Zhu S."/>
            <person name="Lu R."/>
            <person name="Zhang X."/>
            <person name="Li P."/>
            <person name="Qiu J."/>
            <person name="Olsen K.M."/>
            <person name="Qiu Y."/>
        </authorList>
    </citation>
    <scope>NUCLEOTIDE SEQUENCE</scope>
    <source>
        <strain evidence="1">KIB01</strain>
    </source>
</reference>
<name>A0AAE0CJF6_9ROSI</name>
<accession>A0AAE0CJF6</accession>